<reference evidence="5" key="1">
    <citation type="journal article" date="2019" name="Int. J. Syst. Evol. Microbiol.">
        <title>The Global Catalogue of Microorganisms (GCM) 10K type strain sequencing project: providing services to taxonomists for standard genome sequencing and annotation.</title>
        <authorList>
            <consortium name="The Broad Institute Genomics Platform"/>
            <consortium name="The Broad Institute Genome Sequencing Center for Infectious Disease"/>
            <person name="Wu L."/>
            <person name="Ma J."/>
        </authorList>
    </citation>
    <scope>NUCLEOTIDE SEQUENCE [LARGE SCALE GENOMIC DNA]</scope>
    <source>
        <strain evidence="5">JCM 31921</strain>
    </source>
</reference>
<dbReference type="InterPro" id="IPR020094">
    <property type="entry name" value="TruA/RsuA/RluB/E/F_N"/>
</dbReference>
<dbReference type="InterPro" id="IPR006145">
    <property type="entry name" value="PsdUridine_synth_RsuA/RluA"/>
</dbReference>
<dbReference type="PROSITE" id="PS01149">
    <property type="entry name" value="PSI_RSU"/>
    <property type="match status" value="1"/>
</dbReference>
<dbReference type="InterPro" id="IPR050343">
    <property type="entry name" value="RsuA_PseudoU_synthase"/>
</dbReference>
<dbReference type="PANTHER" id="PTHR47683">
    <property type="entry name" value="PSEUDOURIDINE SYNTHASE FAMILY PROTEIN-RELATED"/>
    <property type="match status" value="1"/>
</dbReference>
<dbReference type="RefSeq" id="WP_344824185.1">
    <property type="nucleotide sequence ID" value="NZ_BAABEZ010000018.1"/>
</dbReference>
<dbReference type="Proteomes" id="UP001501410">
    <property type="component" value="Unassembled WGS sequence"/>
</dbReference>
<gene>
    <name evidence="4" type="ORF">GCM10023092_12840</name>
</gene>
<dbReference type="PANTHER" id="PTHR47683:SF2">
    <property type="entry name" value="RNA-BINDING S4 DOMAIN-CONTAINING PROTEIN"/>
    <property type="match status" value="1"/>
</dbReference>
<dbReference type="Pfam" id="PF00849">
    <property type="entry name" value="PseudoU_synth_2"/>
    <property type="match status" value="1"/>
</dbReference>
<organism evidence="4 5">
    <name type="scientific">Rurimicrobium arvi</name>
    <dbReference type="NCBI Taxonomy" id="2049916"/>
    <lineage>
        <taxon>Bacteria</taxon>
        <taxon>Pseudomonadati</taxon>
        <taxon>Bacteroidota</taxon>
        <taxon>Chitinophagia</taxon>
        <taxon>Chitinophagales</taxon>
        <taxon>Chitinophagaceae</taxon>
        <taxon>Rurimicrobium</taxon>
    </lineage>
</organism>
<sequence length="203" mass="22972">MNKHRYFVLHKPRNMVSQFISADAVPLLGAIDFPFPEGTHAIGRLDKDSEGLLLLTTNKKVTRLLFEGPVPHRRDYLVMVKNRISAERLRLLQEGVSFIAADGLPHHTGPVSVRLVEDPLAEFGIADQRPAHIPSSWLLISLCEGKYHQVRKMVSTVHHRCRRLIRVAIEDILLGDMKPGTVIELSEETFFRLLHIDYDAGAN</sequence>
<proteinExistence type="inferred from homology"/>
<keyword evidence="2" id="KW-0413">Isomerase</keyword>
<keyword evidence="5" id="KW-1185">Reference proteome</keyword>
<feature type="domain" description="Pseudouridine synthase RsuA/RluA-like" evidence="3">
    <location>
        <begin position="6"/>
        <end position="155"/>
    </location>
</feature>
<evidence type="ECO:0000259" key="3">
    <source>
        <dbReference type="Pfam" id="PF00849"/>
    </source>
</evidence>
<protein>
    <submittedName>
        <fullName evidence="4">Pseudouridine synthase</fullName>
    </submittedName>
</protein>
<evidence type="ECO:0000256" key="2">
    <source>
        <dbReference type="ARBA" id="ARBA00023235"/>
    </source>
</evidence>
<evidence type="ECO:0000313" key="4">
    <source>
        <dbReference type="EMBL" id="GAA4453030.1"/>
    </source>
</evidence>
<dbReference type="InterPro" id="IPR018496">
    <property type="entry name" value="PsdUridine_synth_RsuA/RluB_CS"/>
</dbReference>
<dbReference type="Gene3D" id="3.30.70.1560">
    <property type="entry name" value="Alpha-L RNA-binding motif"/>
    <property type="match status" value="1"/>
</dbReference>
<dbReference type="InterPro" id="IPR020103">
    <property type="entry name" value="PsdUridine_synth_cat_dom_sf"/>
</dbReference>
<accession>A0ABP8MRD0</accession>
<comment type="caution">
    <text evidence="4">The sequence shown here is derived from an EMBL/GenBank/DDBJ whole genome shotgun (WGS) entry which is preliminary data.</text>
</comment>
<evidence type="ECO:0000313" key="5">
    <source>
        <dbReference type="Proteomes" id="UP001501410"/>
    </source>
</evidence>
<evidence type="ECO:0000256" key="1">
    <source>
        <dbReference type="ARBA" id="ARBA00008348"/>
    </source>
</evidence>
<dbReference type="SUPFAM" id="SSF55120">
    <property type="entry name" value="Pseudouridine synthase"/>
    <property type="match status" value="1"/>
</dbReference>
<dbReference type="InterPro" id="IPR042092">
    <property type="entry name" value="PsdUridine_s_RsuA/RluB/E/F_cat"/>
</dbReference>
<dbReference type="EMBL" id="BAABEZ010000018">
    <property type="protein sequence ID" value="GAA4453030.1"/>
    <property type="molecule type" value="Genomic_DNA"/>
</dbReference>
<comment type="similarity">
    <text evidence="1">Belongs to the pseudouridine synthase RsuA family.</text>
</comment>
<dbReference type="Gene3D" id="3.30.70.580">
    <property type="entry name" value="Pseudouridine synthase I, catalytic domain, N-terminal subdomain"/>
    <property type="match status" value="1"/>
</dbReference>
<name>A0ABP8MRD0_9BACT</name>